<evidence type="ECO:0000256" key="5">
    <source>
        <dbReference type="ARBA" id="ARBA00023125"/>
    </source>
</evidence>
<keyword evidence="5 6" id="KW-0238">DNA-binding</keyword>
<evidence type="ECO:0000256" key="4">
    <source>
        <dbReference type="ARBA" id="ARBA00022695"/>
    </source>
</evidence>
<gene>
    <name evidence="8" type="ORF">GC101_34140</name>
</gene>
<evidence type="ECO:0000256" key="2">
    <source>
        <dbReference type="ARBA" id="ARBA00022676"/>
    </source>
</evidence>
<keyword evidence="3" id="KW-0808">Transferase</keyword>
<dbReference type="Pfam" id="PF14487">
    <property type="entry name" value="DarT"/>
    <property type="match status" value="1"/>
</dbReference>
<comment type="caution">
    <text evidence="6">Lacks conserved residue(s) required for the propagation of feature annotation.</text>
</comment>
<feature type="domain" description="DarT" evidence="7">
    <location>
        <begin position="14"/>
        <end position="205"/>
    </location>
</feature>
<name>A0ABX1YS22_9BACL</name>
<accession>A0ABX1YS22</accession>
<organism evidence="8 9">
    <name type="scientific">Paenibacillus phytohabitans</name>
    <dbReference type="NCBI Taxonomy" id="2654978"/>
    <lineage>
        <taxon>Bacteria</taxon>
        <taxon>Bacillati</taxon>
        <taxon>Bacillota</taxon>
        <taxon>Bacilli</taxon>
        <taxon>Bacillales</taxon>
        <taxon>Paenibacillaceae</taxon>
        <taxon>Paenibacillus</taxon>
    </lineage>
</organism>
<keyword evidence="2" id="KW-0328">Glycosyltransferase</keyword>
<dbReference type="PROSITE" id="PS52018">
    <property type="entry name" value="DART"/>
    <property type="match status" value="1"/>
</dbReference>
<sequence length="226" mass="26075">MTTVKNIIDIRNITRLCHFTKSFNLPSILRNESGIIANTEMDNQIELLSKNDPLRLDGKEDYVCCSVQYPNTWYLRQIKEDPLFHEWVILLINPFLATLSTSLFCHRNAAAERGTLIQGGTEGFSGLFNQMVQGKTKRYRTAKMLPCCPTDDQAEVLIYKNISRSDILAVVVKDWEQARREKSRLSFIHEVPNNIRFIIAPGLFDISWSGMIRNGQMPEETLYREE</sequence>
<evidence type="ECO:0000256" key="1">
    <source>
        <dbReference type="ARBA" id="ARBA00022649"/>
    </source>
</evidence>
<comment type="similarity">
    <text evidence="6">Belongs to the DarT ADP-ribosyltransferase family.</text>
</comment>
<evidence type="ECO:0000256" key="6">
    <source>
        <dbReference type="PROSITE-ProRule" id="PRU01362"/>
    </source>
</evidence>
<comment type="caution">
    <text evidence="8">The sequence shown here is derived from an EMBL/GenBank/DDBJ whole genome shotgun (WGS) entry which is preliminary data.</text>
</comment>
<evidence type="ECO:0000256" key="3">
    <source>
        <dbReference type="ARBA" id="ARBA00022679"/>
    </source>
</evidence>
<keyword evidence="9" id="KW-1185">Reference proteome</keyword>
<dbReference type="EMBL" id="WHOB01000097">
    <property type="protein sequence ID" value="NOU83897.1"/>
    <property type="molecule type" value="Genomic_DNA"/>
</dbReference>
<evidence type="ECO:0000313" key="9">
    <source>
        <dbReference type="Proteomes" id="UP000596857"/>
    </source>
</evidence>
<dbReference type="RefSeq" id="WP_171720936.1">
    <property type="nucleotide sequence ID" value="NZ_WHOB01000097.1"/>
</dbReference>
<proteinExistence type="inferred from homology"/>
<keyword evidence="1 6" id="KW-1277">Toxin-antitoxin system</keyword>
<evidence type="ECO:0000259" key="7">
    <source>
        <dbReference type="PROSITE" id="PS52018"/>
    </source>
</evidence>
<protein>
    <submittedName>
        <fullName evidence="8">DUF4433 domain-containing protein</fullName>
    </submittedName>
</protein>
<dbReference type="InterPro" id="IPR029494">
    <property type="entry name" value="DarT"/>
</dbReference>
<evidence type="ECO:0000313" key="8">
    <source>
        <dbReference type="EMBL" id="NOU83897.1"/>
    </source>
</evidence>
<reference evidence="8 9" key="1">
    <citation type="submission" date="2019-10" db="EMBL/GenBank/DDBJ databases">
        <title>Description of Paenibacillus terricola sp. nov.</title>
        <authorList>
            <person name="Carlier A."/>
            <person name="Qi S."/>
        </authorList>
    </citation>
    <scope>NUCLEOTIDE SEQUENCE [LARGE SCALE GENOMIC DNA]</scope>
    <source>
        <strain evidence="8 9">LMG 31459</strain>
    </source>
</reference>
<dbReference type="Proteomes" id="UP000596857">
    <property type="component" value="Unassembled WGS sequence"/>
</dbReference>
<keyword evidence="4" id="KW-0548">Nucleotidyltransferase</keyword>